<dbReference type="SUPFAM" id="SSF54631">
    <property type="entry name" value="CBS-domain pair"/>
    <property type="match status" value="1"/>
</dbReference>
<dbReference type="InterPro" id="IPR046342">
    <property type="entry name" value="CBS_dom_sf"/>
</dbReference>
<evidence type="ECO:0000256" key="6">
    <source>
        <dbReference type="PROSITE-ProRule" id="PRU00703"/>
    </source>
</evidence>
<dbReference type="SUPFAM" id="SSF56176">
    <property type="entry name" value="FAD-binding/transporter-associated domain-like"/>
    <property type="match status" value="1"/>
</dbReference>
<proteinExistence type="inferred from homology"/>
<dbReference type="InterPro" id="IPR036318">
    <property type="entry name" value="FAD-bd_PCMH-like_sf"/>
</dbReference>
<dbReference type="Pfam" id="PF03471">
    <property type="entry name" value="CorC_HlyC"/>
    <property type="match status" value="1"/>
</dbReference>
<evidence type="ECO:0000256" key="3">
    <source>
        <dbReference type="ARBA" id="ARBA00022475"/>
    </source>
</evidence>
<keyword evidence="4" id="KW-0677">Repeat</keyword>
<reference evidence="9" key="1">
    <citation type="journal article" date="2023" name="Arch. Microbiol.">
        <title>Desulfoferula mesophilus gen. nov. sp. nov., a mesophilic sulfate-reducing bacterium isolated from a brackish lake sediment.</title>
        <authorList>
            <person name="Watanabe T."/>
            <person name="Yabe T."/>
            <person name="Tsuji J.M."/>
            <person name="Fukui M."/>
        </authorList>
    </citation>
    <scope>NUCLEOTIDE SEQUENCE [LARGE SCALE GENOMIC DNA]</scope>
    <source>
        <strain evidence="9">12FAK</strain>
    </source>
</reference>
<dbReference type="PROSITE" id="PS51371">
    <property type="entry name" value="CBS"/>
    <property type="match status" value="2"/>
</dbReference>
<dbReference type="InterPro" id="IPR000644">
    <property type="entry name" value="CBS_dom"/>
</dbReference>
<dbReference type="KEGG" id="dmp:FAK_25500"/>
<keyword evidence="3" id="KW-1003">Cell membrane</keyword>
<name>A0AAU9ELR0_9BACT</name>
<dbReference type="CDD" id="cd04590">
    <property type="entry name" value="CBS_pair_CorC_HlyC_assoc"/>
    <property type="match status" value="1"/>
</dbReference>
<organism evidence="8 9">
    <name type="scientific">Desulfoferula mesophila</name>
    <dbReference type="NCBI Taxonomy" id="3058419"/>
    <lineage>
        <taxon>Bacteria</taxon>
        <taxon>Pseudomonadati</taxon>
        <taxon>Thermodesulfobacteriota</taxon>
        <taxon>Desulfarculia</taxon>
        <taxon>Desulfarculales</taxon>
        <taxon>Desulfarculaceae</taxon>
        <taxon>Desulfoferula</taxon>
    </lineage>
</organism>
<dbReference type="Proteomes" id="UP001366166">
    <property type="component" value="Chromosome"/>
</dbReference>
<dbReference type="GO" id="GO:0050660">
    <property type="term" value="F:flavin adenine dinucleotide binding"/>
    <property type="evidence" value="ECO:0007669"/>
    <property type="project" value="InterPro"/>
</dbReference>
<dbReference type="Gene3D" id="3.10.580.10">
    <property type="entry name" value="CBS-domain"/>
    <property type="match status" value="1"/>
</dbReference>
<dbReference type="InterPro" id="IPR044751">
    <property type="entry name" value="Ion_transp-like_CBS"/>
</dbReference>
<feature type="domain" description="CBS" evidence="7">
    <location>
        <begin position="52"/>
        <end position="112"/>
    </location>
</feature>
<dbReference type="PANTHER" id="PTHR22777">
    <property type="entry name" value="HEMOLYSIN-RELATED"/>
    <property type="match status" value="1"/>
</dbReference>
<dbReference type="SMART" id="SM00116">
    <property type="entry name" value="CBS"/>
    <property type="match status" value="2"/>
</dbReference>
<sequence length="274" mass="30093">MGVTPTNTSEDLEREIHGLVDEGEAKGLITANEGRMIEAVLDLDETTTGQIMVPRTEMATVSSTASLEEVVQVIVESGHSRLPITGEDLDNIVGVVHAKDLLPHWGKNGRDVDVTAMCRPPFFVPESKPVDQLFSDFKRKRAHLAIVVDEYGGTAGIVTIEDVLEEIVGEIIDEYDQEEPQIMEQADSSILVDARLEVEKLAEYLDMELPEELPEGRFETVGGFITTLLGRVPRAQEEVTYGPLRMVVVGADERRVTEVQIFSGSQPASPNHGD</sequence>
<protein>
    <submittedName>
        <fullName evidence="8">Ion transporter</fullName>
    </submittedName>
</protein>
<dbReference type="PANTHER" id="PTHR22777:SF32">
    <property type="entry name" value="UPF0053 INNER MEMBRANE PROTEIN YFJD"/>
    <property type="match status" value="1"/>
</dbReference>
<comment type="subcellular location">
    <subcellularLocation>
        <location evidence="1">Cell membrane</location>
        <topology evidence="1">Multi-pass membrane protein</topology>
    </subcellularLocation>
</comment>
<dbReference type="FunFam" id="3.10.580.10:FF:000002">
    <property type="entry name" value="Magnesium/cobalt efflux protein CorC"/>
    <property type="match status" value="1"/>
</dbReference>
<evidence type="ECO:0000313" key="9">
    <source>
        <dbReference type="Proteomes" id="UP001366166"/>
    </source>
</evidence>
<comment type="similarity">
    <text evidence="2">Belongs to the UPF0053 family.</text>
</comment>
<feature type="domain" description="CBS" evidence="7">
    <location>
        <begin position="117"/>
        <end position="174"/>
    </location>
</feature>
<dbReference type="EMBL" id="AP028679">
    <property type="protein sequence ID" value="BEQ15484.1"/>
    <property type="molecule type" value="Genomic_DNA"/>
</dbReference>
<evidence type="ECO:0000256" key="4">
    <source>
        <dbReference type="ARBA" id="ARBA00022737"/>
    </source>
</evidence>
<evidence type="ECO:0000259" key="7">
    <source>
        <dbReference type="PROSITE" id="PS51371"/>
    </source>
</evidence>
<keyword evidence="5 6" id="KW-0129">CBS domain</keyword>
<accession>A0AAU9ELR0</accession>
<dbReference type="SMART" id="SM01091">
    <property type="entry name" value="CorC_HlyC"/>
    <property type="match status" value="1"/>
</dbReference>
<keyword evidence="9" id="KW-1185">Reference proteome</keyword>
<evidence type="ECO:0000256" key="5">
    <source>
        <dbReference type="ARBA" id="ARBA00023122"/>
    </source>
</evidence>
<dbReference type="Pfam" id="PF00571">
    <property type="entry name" value="CBS"/>
    <property type="match status" value="2"/>
</dbReference>
<dbReference type="AlphaFoldDB" id="A0AAU9ELR0"/>
<evidence type="ECO:0000313" key="8">
    <source>
        <dbReference type="EMBL" id="BEQ15484.1"/>
    </source>
</evidence>
<dbReference type="InterPro" id="IPR005170">
    <property type="entry name" value="Transptr-assoc_dom"/>
</dbReference>
<keyword evidence="3" id="KW-0472">Membrane</keyword>
<dbReference type="InterPro" id="IPR016169">
    <property type="entry name" value="FAD-bd_PCMH_sub2"/>
</dbReference>
<evidence type="ECO:0000256" key="2">
    <source>
        <dbReference type="ARBA" id="ARBA00006337"/>
    </source>
</evidence>
<dbReference type="GO" id="GO:0005886">
    <property type="term" value="C:plasma membrane"/>
    <property type="evidence" value="ECO:0007669"/>
    <property type="project" value="UniProtKB-SubCell"/>
</dbReference>
<dbReference type="Gene3D" id="3.30.465.10">
    <property type="match status" value="1"/>
</dbReference>
<evidence type="ECO:0000256" key="1">
    <source>
        <dbReference type="ARBA" id="ARBA00004651"/>
    </source>
</evidence>
<gene>
    <name evidence="8" type="ORF">FAK_25500</name>
</gene>